<dbReference type="NCBIfam" id="TIGR00464">
    <property type="entry name" value="gltX_bact"/>
    <property type="match status" value="1"/>
</dbReference>
<dbReference type="EMBL" id="MHIF01000060">
    <property type="protein sequence ID" value="OGY46575.1"/>
    <property type="molecule type" value="Genomic_DNA"/>
</dbReference>
<dbReference type="SUPFAM" id="SSF48163">
    <property type="entry name" value="An anticodon-binding domain of class I aminoacyl-tRNA synthetases"/>
    <property type="match status" value="1"/>
</dbReference>
<dbReference type="GO" id="GO:0005524">
    <property type="term" value="F:ATP binding"/>
    <property type="evidence" value="ECO:0007669"/>
    <property type="project" value="UniProtKB-UniRule"/>
</dbReference>
<gene>
    <name evidence="7" type="primary">gltX</name>
    <name evidence="11" type="ORF">A2663_00635</name>
</gene>
<evidence type="ECO:0000256" key="3">
    <source>
        <dbReference type="ARBA" id="ARBA00022741"/>
    </source>
</evidence>
<accession>A0A1G1Y2L0</accession>
<comment type="function">
    <text evidence="7">Catalyzes the attachment of glutamate to tRNA(Glu) in a two-step reaction: glutamate is first activated by ATP to form Glu-AMP and then transferred to the acceptor end of tRNA(Glu).</text>
</comment>
<keyword evidence="2 7" id="KW-0436">Ligase</keyword>
<feature type="short sequence motif" description="'KMSKS' region" evidence="7">
    <location>
        <begin position="248"/>
        <end position="252"/>
    </location>
</feature>
<comment type="catalytic activity">
    <reaction evidence="7">
        <text>tRNA(Glu) + L-glutamate + ATP = L-glutamyl-tRNA(Glu) + AMP + diphosphate</text>
        <dbReference type="Rhea" id="RHEA:23540"/>
        <dbReference type="Rhea" id="RHEA-COMP:9663"/>
        <dbReference type="Rhea" id="RHEA-COMP:9680"/>
        <dbReference type="ChEBI" id="CHEBI:29985"/>
        <dbReference type="ChEBI" id="CHEBI:30616"/>
        <dbReference type="ChEBI" id="CHEBI:33019"/>
        <dbReference type="ChEBI" id="CHEBI:78442"/>
        <dbReference type="ChEBI" id="CHEBI:78520"/>
        <dbReference type="ChEBI" id="CHEBI:456215"/>
        <dbReference type="EC" id="6.1.1.17"/>
    </reaction>
</comment>
<dbReference type="PANTHER" id="PTHR43311:SF2">
    <property type="entry name" value="GLUTAMATE--TRNA LIGASE, MITOCHONDRIAL-RELATED"/>
    <property type="match status" value="1"/>
</dbReference>
<dbReference type="SUPFAM" id="SSF52374">
    <property type="entry name" value="Nucleotidylyl transferase"/>
    <property type="match status" value="1"/>
</dbReference>
<dbReference type="GO" id="GO:0004818">
    <property type="term" value="F:glutamate-tRNA ligase activity"/>
    <property type="evidence" value="ECO:0007669"/>
    <property type="project" value="UniProtKB-UniRule"/>
</dbReference>
<dbReference type="InterPro" id="IPR000924">
    <property type="entry name" value="Glu/Gln-tRNA-synth"/>
</dbReference>
<dbReference type="HAMAP" id="MF_00022">
    <property type="entry name" value="Glu_tRNA_synth_type1"/>
    <property type="match status" value="1"/>
</dbReference>
<evidence type="ECO:0000256" key="8">
    <source>
        <dbReference type="SAM" id="Coils"/>
    </source>
</evidence>
<dbReference type="CDD" id="cd00808">
    <property type="entry name" value="GluRS_core"/>
    <property type="match status" value="1"/>
</dbReference>
<dbReference type="Proteomes" id="UP000178432">
    <property type="component" value="Unassembled WGS sequence"/>
</dbReference>
<evidence type="ECO:0000313" key="11">
    <source>
        <dbReference type="EMBL" id="OGY46575.1"/>
    </source>
</evidence>
<dbReference type="InterPro" id="IPR049940">
    <property type="entry name" value="GluQ/Sye"/>
</dbReference>
<dbReference type="InterPro" id="IPR020751">
    <property type="entry name" value="aa-tRNA-synth_I_codon-bd_sub2"/>
</dbReference>
<keyword evidence="7" id="KW-0963">Cytoplasm</keyword>
<dbReference type="GO" id="GO:0006424">
    <property type="term" value="P:glutamyl-tRNA aminoacylation"/>
    <property type="evidence" value="ECO:0007669"/>
    <property type="project" value="UniProtKB-UniRule"/>
</dbReference>
<keyword evidence="8" id="KW-0175">Coiled coil</keyword>
<organism evidence="11 12">
    <name type="scientific">Candidatus Buchananbacteria bacterium RIFCSPHIGHO2_01_FULL_46_12</name>
    <dbReference type="NCBI Taxonomy" id="1797536"/>
    <lineage>
        <taxon>Bacteria</taxon>
        <taxon>Candidatus Buchananiibacteriota</taxon>
    </lineage>
</organism>
<dbReference type="InterPro" id="IPR020058">
    <property type="entry name" value="Glu/Gln-tRNA-synth_Ib_cat-dom"/>
</dbReference>
<dbReference type="InterPro" id="IPR008925">
    <property type="entry name" value="aa_tRNA-synth_I_cd-bd_sf"/>
</dbReference>
<keyword evidence="6 7" id="KW-0030">Aminoacyl-tRNA synthetase</keyword>
<comment type="similarity">
    <text evidence="1 7">Belongs to the class-I aminoacyl-tRNA synthetase family. Glutamate--tRNA ligase type 1 subfamily.</text>
</comment>
<evidence type="ECO:0000256" key="7">
    <source>
        <dbReference type="HAMAP-Rule" id="MF_00022"/>
    </source>
</evidence>
<evidence type="ECO:0000256" key="5">
    <source>
        <dbReference type="ARBA" id="ARBA00022917"/>
    </source>
</evidence>
<keyword evidence="5 7" id="KW-0648">Protein biosynthesis</keyword>
<protein>
    <recommendedName>
        <fullName evidence="7">Glutamate--tRNA ligase</fullName>
        <ecNumber evidence="7">6.1.1.17</ecNumber>
    </recommendedName>
    <alternativeName>
        <fullName evidence="7">Glutamyl-tRNA synthetase</fullName>
        <shortName evidence="7">GluRS</shortName>
    </alternativeName>
</protein>
<dbReference type="InterPro" id="IPR045462">
    <property type="entry name" value="aa-tRNA-synth_I_cd-bd"/>
</dbReference>
<dbReference type="InterPro" id="IPR004527">
    <property type="entry name" value="Glu-tRNA-ligase_bac/mito"/>
</dbReference>
<reference evidence="11 12" key="1">
    <citation type="journal article" date="2016" name="Nat. Commun.">
        <title>Thousands of microbial genomes shed light on interconnected biogeochemical processes in an aquifer system.</title>
        <authorList>
            <person name="Anantharaman K."/>
            <person name="Brown C.T."/>
            <person name="Hug L.A."/>
            <person name="Sharon I."/>
            <person name="Castelle C.J."/>
            <person name="Probst A.J."/>
            <person name="Thomas B.C."/>
            <person name="Singh A."/>
            <person name="Wilkins M.J."/>
            <person name="Karaoz U."/>
            <person name="Brodie E.L."/>
            <person name="Williams K.H."/>
            <person name="Hubbard S.S."/>
            <person name="Banfield J.F."/>
        </authorList>
    </citation>
    <scope>NUCLEOTIDE SEQUENCE [LARGE SCALE GENOMIC DNA]</scope>
</reference>
<dbReference type="InterPro" id="IPR014729">
    <property type="entry name" value="Rossmann-like_a/b/a_fold"/>
</dbReference>
<feature type="domain" description="Aminoacyl-tRNA synthetase class I anticodon-binding" evidence="10">
    <location>
        <begin position="330"/>
        <end position="475"/>
    </location>
</feature>
<evidence type="ECO:0000256" key="4">
    <source>
        <dbReference type="ARBA" id="ARBA00022840"/>
    </source>
</evidence>
<sequence>MPVKPPKIIARFAPSPTGFLHVGSLRTALYNYIFAKKNNGLFYLRVEDTDQSRKVEGAKENLLKILAFFNLNWDNKPIMIQSERLDLYKKYAQQLIDENKAYYCFCSEERLGESKAIRQRQKLPTGYDGQCRNLSAEEIKNNLGAGRSYVIRFKMPKTGLTEFIDLIRGQVSFDNKILDDQIILKSNGWPTYHLASVIDDHEMEISHVIRGEDWLPSTPKHILLYQAFGWEPPIFAHLPLLLNPDHSKLSKRQGDVAVEDFLKNGYLPEALLNFILLLGWNPGTNQEIFDLQSMIEAFSLEKINKAGAIFDLNKLDWLNGEYIRKKSAEELAKLCQPYYAEAGLKTDLKNLKAIVATEQSRIKKLSEIVSATEFFFKAPDYDPQLLIWKKLNAKETAKNLAALAEELEKIKEKEWTEKFIEAEIKKFIEGNKQGMGDYLWPMRAALSGRKASPGPFEIAGVLGREETLKRLEKAIEILK</sequence>
<dbReference type="Gene3D" id="3.40.50.620">
    <property type="entry name" value="HUPs"/>
    <property type="match status" value="1"/>
</dbReference>
<dbReference type="PRINTS" id="PR00987">
    <property type="entry name" value="TRNASYNTHGLU"/>
</dbReference>
<comment type="caution">
    <text evidence="7">Lacks conserved residue(s) required for the propagation of feature annotation.</text>
</comment>
<keyword evidence="3 7" id="KW-0547">Nucleotide-binding</keyword>
<proteinExistence type="inferred from homology"/>
<evidence type="ECO:0000259" key="10">
    <source>
        <dbReference type="Pfam" id="PF19269"/>
    </source>
</evidence>
<evidence type="ECO:0000313" key="12">
    <source>
        <dbReference type="Proteomes" id="UP000178432"/>
    </source>
</evidence>
<dbReference type="GO" id="GO:0008270">
    <property type="term" value="F:zinc ion binding"/>
    <property type="evidence" value="ECO:0007669"/>
    <property type="project" value="InterPro"/>
</dbReference>
<keyword evidence="4 7" id="KW-0067">ATP-binding</keyword>
<dbReference type="GO" id="GO:0005737">
    <property type="term" value="C:cytoplasm"/>
    <property type="evidence" value="ECO:0007669"/>
    <property type="project" value="UniProtKB-SubCell"/>
</dbReference>
<dbReference type="AlphaFoldDB" id="A0A1G1Y2L0"/>
<dbReference type="GO" id="GO:0000049">
    <property type="term" value="F:tRNA binding"/>
    <property type="evidence" value="ECO:0007669"/>
    <property type="project" value="InterPro"/>
</dbReference>
<dbReference type="PANTHER" id="PTHR43311">
    <property type="entry name" value="GLUTAMATE--TRNA LIGASE"/>
    <property type="match status" value="1"/>
</dbReference>
<dbReference type="InterPro" id="IPR033910">
    <property type="entry name" value="GluRS_core"/>
</dbReference>
<feature type="coiled-coil region" evidence="8">
    <location>
        <begin position="348"/>
        <end position="413"/>
    </location>
</feature>
<dbReference type="EC" id="6.1.1.17" evidence="7"/>
<comment type="caution">
    <text evidence="11">The sequence shown here is derived from an EMBL/GenBank/DDBJ whole genome shotgun (WGS) entry which is preliminary data.</text>
</comment>
<comment type="subcellular location">
    <subcellularLocation>
        <location evidence="7">Cytoplasm</location>
    </subcellularLocation>
</comment>
<dbReference type="Pfam" id="PF19269">
    <property type="entry name" value="Anticodon_2"/>
    <property type="match status" value="1"/>
</dbReference>
<evidence type="ECO:0000256" key="1">
    <source>
        <dbReference type="ARBA" id="ARBA00007894"/>
    </source>
</evidence>
<feature type="short sequence motif" description="'HIGH' region" evidence="7">
    <location>
        <begin position="14"/>
        <end position="24"/>
    </location>
</feature>
<feature type="domain" description="Glutamyl/glutaminyl-tRNA synthetase class Ib catalytic" evidence="9">
    <location>
        <begin position="8"/>
        <end position="317"/>
    </location>
</feature>
<dbReference type="FunFam" id="3.40.50.620:FF:000045">
    <property type="entry name" value="Glutamate--tRNA ligase, mitochondrial"/>
    <property type="match status" value="1"/>
</dbReference>
<evidence type="ECO:0000256" key="6">
    <source>
        <dbReference type="ARBA" id="ARBA00023146"/>
    </source>
</evidence>
<comment type="subunit">
    <text evidence="7">Monomer.</text>
</comment>
<evidence type="ECO:0000259" key="9">
    <source>
        <dbReference type="Pfam" id="PF00749"/>
    </source>
</evidence>
<evidence type="ECO:0000256" key="2">
    <source>
        <dbReference type="ARBA" id="ARBA00022598"/>
    </source>
</evidence>
<dbReference type="Pfam" id="PF00749">
    <property type="entry name" value="tRNA-synt_1c"/>
    <property type="match status" value="1"/>
</dbReference>
<name>A0A1G1Y2L0_9BACT</name>
<feature type="binding site" evidence="7">
    <location>
        <position position="251"/>
    </location>
    <ligand>
        <name>ATP</name>
        <dbReference type="ChEBI" id="CHEBI:30616"/>
    </ligand>
</feature>
<dbReference type="Gene3D" id="1.10.10.350">
    <property type="match status" value="1"/>
</dbReference>